<dbReference type="AlphaFoldDB" id="A0AAN8GAN9"/>
<dbReference type="CDD" id="cd00087">
    <property type="entry name" value="FReD"/>
    <property type="match status" value="1"/>
</dbReference>
<feature type="signal peptide" evidence="3">
    <location>
        <begin position="1"/>
        <end position="24"/>
    </location>
</feature>
<accession>A0AAN8GAN9</accession>
<dbReference type="PANTHER" id="PTHR19143">
    <property type="entry name" value="FIBRINOGEN/TENASCIN/ANGIOPOEITIN"/>
    <property type="match status" value="1"/>
</dbReference>
<dbReference type="InterPro" id="IPR002181">
    <property type="entry name" value="Fibrinogen_a/b/g_C_dom"/>
</dbReference>
<gene>
    <name evidence="5" type="ORF">SNE40_020517</name>
</gene>
<evidence type="ECO:0000256" key="1">
    <source>
        <dbReference type="SAM" id="Coils"/>
    </source>
</evidence>
<dbReference type="Pfam" id="PF00147">
    <property type="entry name" value="Fibrinogen_C"/>
    <property type="match status" value="1"/>
</dbReference>
<feature type="coiled-coil region" evidence="1">
    <location>
        <begin position="357"/>
        <end position="384"/>
    </location>
</feature>
<feature type="domain" description="Fibrinogen C-terminal" evidence="4">
    <location>
        <begin position="419"/>
        <end position="595"/>
    </location>
</feature>
<keyword evidence="3" id="KW-0732">Signal</keyword>
<dbReference type="PROSITE" id="PS51257">
    <property type="entry name" value="PROKAR_LIPOPROTEIN"/>
    <property type="match status" value="1"/>
</dbReference>
<reference evidence="5 6" key="1">
    <citation type="submission" date="2024-01" db="EMBL/GenBank/DDBJ databases">
        <title>The genome of the rayed Mediterranean limpet Patella caerulea (Linnaeus, 1758).</title>
        <authorList>
            <person name="Anh-Thu Weber A."/>
            <person name="Halstead-Nussloch G."/>
        </authorList>
    </citation>
    <scope>NUCLEOTIDE SEQUENCE [LARGE SCALE GENOMIC DNA]</scope>
    <source>
        <strain evidence="5">AATW-2023a</strain>
        <tissue evidence="5">Whole specimen</tissue>
    </source>
</reference>
<dbReference type="PROSITE" id="PS51406">
    <property type="entry name" value="FIBRINOGEN_C_2"/>
    <property type="match status" value="1"/>
</dbReference>
<keyword evidence="6" id="KW-1185">Reference proteome</keyword>
<feature type="compositionally biased region" description="Basic and acidic residues" evidence="2">
    <location>
        <begin position="108"/>
        <end position="137"/>
    </location>
</feature>
<name>A0AAN8GAN9_PATCE</name>
<protein>
    <recommendedName>
        <fullName evidence="4">Fibrinogen C-terminal domain-containing protein</fullName>
    </recommendedName>
</protein>
<feature type="compositionally biased region" description="Acidic residues" evidence="2">
    <location>
        <begin position="334"/>
        <end position="349"/>
    </location>
</feature>
<dbReference type="SUPFAM" id="SSF56496">
    <property type="entry name" value="Fibrinogen C-terminal domain-like"/>
    <property type="match status" value="1"/>
</dbReference>
<dbReference type="InterPro" id="IPR036056">
    <property type="entry name" value="Fibrinogen-like_C"/>
</dbReference>
<feature type="region of interest" description="Disordered" evidence="2">
    <location>
        <begin position="81"/>
        <end position="288"/>
    </location>
</feature>
<evidence type="ECO:0000256" key="3">
    <source>
        <dbReference type="SAM" id="SignalP"/>
    </source>
</evidence>
<dbReference type="EMBL" id="JAZGQO010000015">
    <property type="protein sequence ID" value="KAK6169468.1"/>
    <property type="molecule type" value="Genomic_DNA"/>
</dbReference>
<dbReference type="SMART" id="SM00186">
    <property type="entry name" value="FBG"/>
    <property type="match status" value="1"/>
</dbReference>
<evidence type="ECO:0000313" key="6">
    <source>
        <dbReference type="Proteomes" id="UP001347796"/>
    </source>
</evidence>
<feature type="compositionally biased region" description="Polar residues" evidence="2">
    <location>
        <begin position="261"/>
        <end position="285"/>
    </location>
</feature>
<feature type="compositionally biased region" description="Low complexity" evidence="2">
    <location>
        <begin position="187"/>
        <end position="205"/>
    </location>
</feature>
<dbReference type="InterPro" id="IPR050373">
    <property type="entry name" value="Fibrinogen_C-term_domain"/>
</dbReference>
<evidence type="ECO:0000256" key="2">
    <source>
        <dbReference type="SAM" id="MobiDB-lite"/>
    </source>
</evidence>
<dbReference type="Gene3D" id="3.90.215.10">
    <property type="entry name" value="Gamma Fibrinogen, chain A, domain 1"/>
    <property type="match status" value="1"/>
</dbReference>
<sequence>MAELRFSAFVILILIAGCARLAVAQDEDEDDYYDEEYYDEDYEDYEDEYYDEFEDEDVVTLPPTTTTTRIPWWLTTTTARRRTARPTPRSAYITPGPTVRKSVQTPRPDSRRRDPNRSSDRSSSLDRSRFDPRRYEITARPTARSRYPVTRDPGRSRYDTATQTPSPATQRSRYATRATPRSRYETATRATPQAQPAAVTRPTPRSRYDAQTRATPRSRYESATRATPRSRYESATRATPRSRYETATRATQRSRYEAATRATQKSRLDVTTSRNRNERVTSTPRRGNYYLTRATPKTIFVGTTVDPRSRYSDNRQMQGSRRAEVRYSPSRPGDDEDEDIEQDSGDANDADCGCQAVQDLRDENTKLKSRLERIEKKIGDLGETVVTLELDSANWKRSLRFPGLTAIKNPSNIILKDDVISDRKYKDCQDVLEKGNRQPGVYGIMPENSAFVTYAYCQDGWTFLQRRFDGSVPFNKKYNDYVKGFGNFSSEFWLGLENMHALTTQDSYTLRVDMETSNTKFYYAMYDEFRILNETQGYSLEYGNMTAGNLGDGLYTAKGRPFSTYDRDRDSWRYGNCAQFYHSGFWLNRCGTDLNRIPKLQKYGGMRWDRQIVISSLMRIKPTRAITGNEYKLVP</sequence>
<dbReference type="InterPro" id="IPR014716">
    <property type="entry name" value="Fibrinogen_a/b/g_C_1"/>
</dbReference>
<dbReference type="Proteomes" id="UP001347796">
    <property type="component" value="Unassembled WGS sequence"/>
</dbReference>
<feature type="region of interest" description="Disordered" evidence="2">
    <location>
        <begin position="301"/>
        <end position="351"/>
    </location>
</feature>
<evidence type="ECO:0000259" key="4">
    <source>
        <dbReference type="PROSITE" id="PS51406"/>
    </source>
</evidence>
<organism evidence="5 6">
    <name type="scientific">Patella caerulea</name>
    <name type="common">Rayed Mediterranean limpet</name>
    <dbReference type="NCBI Taxonomy" id="87958"/>
    <lineage>
        <taxon>Eukaryota</taxon>
        <taxon>Metazoa</taxon>
        <taxon>Spiralia</taxon>
        <taxon>Lophotrochozoa</taxon>
        <taxon>Mollusca</taxon>
        <taxon>Gastropoda</taxon>
        <taxon>Patellogastropoda</taxon>
        <taxon>Patelloidea</taxon>
        <taxon>Patellidae</taxon>
        <taxon>Patella</taxon>
    </lineage>
</organism>
<dbReference type="GO" id="GO:0005615">
    <property type="term" value="C:extracellular space"/>
    <property type="evidence" value="ECO:0007669"/>
    <property type="project" value="TreeGrafter"/>
</dbReference>
<evidence type="ECO:0000313" key="5">
    <source>
        <dbReference type="EMBL" id="KAK6169468.1"/>
    </source>
</evidence>
<proteinExistence type="predicted"/>
<feature type="compositionally biased region" description="Polar residues" evidence="2">
    <location>
        <begin position="159"/>
        <end position="173"/>
    </location>
</feature>
<comment type="caution">
    <text evidence="5">The sequence shown here is derived from an EMBL/GenBank/DDBJ whole genome shotgun (WGS) entry which is preliminary data.</text>
</comment>
<feature type="chain" id="PRO_5043021027" description="Fibrinogen C-terminal domain-containing protein" evidence="3">
    <location>
        <begin position="25"/>
        <end position="635"/>
    </location>
</feature>
<keyword evidence="1" id="KW-0175">Coiled coil</keyword>